<feature type="domain" description="Cyclic nucleotide-binding" evidence="1">
    <location>
        <begin position="114"/>
        <end position="131"/>
    </location>
</feature>
<keyword evidence="3" id="KW-1185">Reference proteome</keyword>
<reference evidence="2 3" key="1">
    <citation type="journal article" date="2023" name="Plants (Basel)">
        <title>Bridging the Gap: Combining Genomics and Transcriptomics Approaches to Understand Stylosanthes scabra, an Orphan Legume from the Brazilian Caatinga.</title>
        <authorList>
            <person name="Ferreira-Neto J.R.C."/>
            <person name="da Silva M.D."/>
            <person name="Binneck E."/>
            <person name="de Melo N.F."/>
            <person name="da Silva R.H."/>
            <person name="de Melo A.L.T.M."/>
            <person name="Pandolfi V."/>
            <person name="Bustamante F.O."/>
            <person name="Brasileiro-Vidal A.C."/>
            <person name="Benko-Iseppon A.M."/>
        </authorList>
    </citation>
    <scope>NUCLEOTIDE SEQUENCE [LARGE SCALE GENOMIC DNA]</scope>
    <source>
        <tissue evidence="2">Leaves</tissue>
    </source>
</reference>
<comment type="caution">
    <text evidence="2">The sequence shown here is derived from an EMBL/GenBank/DDBJ whole genome shotgun (WGS) entry which is preliminary data.</text>
</comment>
<organism evidence="2 3">
    <name type="scientific">Stylosanthes scabra</name>
    <dbReference type="NCBI Taxonomy" id="79078"/>
    <lineage>
        <taxon>Eukaryota</taxon>
        <taxon>Viridiplantae</taxon>
        <taxon>Streptophyta</taxon>
        <taxon>Embryophyta</taxon>
        <taxon>Tracheophyta</taxon>
        <taxon>Spermatophyta</taxon>
        <taxon>Magnoliopsida</taxon>
        <taxon>eudicotyledons</taxon>
        <taxon>Gunneridae</taxon>
        <taxon>Pentapetalae</taxon>
        <taxon>rosids</taxon>
        <taxon>fabids</taxon>
        <taxon>Fabales</taxon>
        <taxon>Fabaceae</taxon>
        <taxon>Papilionoideae</taxon>
        <taxon>50 kb inversion clade</taxon>
        <taxon>dalbergioids sensu lato</taxon>
        <taxon>Dalbergieae</taxon>
        <taxon>Pterocarpus clade</taxon>
        <taxon>Stylosanthes</taxon>
    </lineage>
</organism>
<dbReference type="PROSITE" id="PS50042">
    <property type="entry name" value="CNMP_BINDING_3"/>
    <property type="match status" value="1"/>
</dbReference>
<evidence type="ECO:0000259" key="1">
    <source>
        <dbReference type="PROSITE" id="PS50042"/>
    </source>
</evidence>
<gene>
    <name evidence="2" type="ORF">PIB30_000510</name>
</gene>
<name>A0ABU6W2H6_9FABA</name>
<dbReference type="EMBL" id="JASCZI010181244">
    <property type="protein sequence ID" value="MED6179397.1"/>
    <property type="molecule type" value="Genomic_DNA"/>
</dbReference>
<sequence length="131" mass="14057">MFEMYDYMRTMQSGSLAYDASAPTPPWPPLYPTPAIAPPANDISKNFPKMRTIELYAKLEDAIANFGESTSNPQSIGMGRASTSYLVVAPIPALGASSSFVVNLNCDNESTCDLGDNHTFGELAIAMVNSP</sequence>
<accession>A0ABU6W2H6</accession>
<evidence type="ECO:0000313" key="3">
    <source>
        <dbReference type="Proteomes" id="UP001341840"/>
    </source>
</evidence>
<protein>
    <recommendedName>
        <fullName evidence="1">Cyclic nucleotide-binding domain-containing protein</fullName>
    </recommendedName>
</protein>
<evidence type="ECO:0000313" key="2">
    <source>
        <dbReference type="EMBL" id="MED6179397.1"/>
    </source>
</evidence>
<proteinExistence type="predicted"/>
<dbReference type="Proteomes" id="UP001341840">
    <property type="component" value="Unassembled WGS sequence"/>
</dbReference>
<dbReference type="InterPro" id="IPR000595">
    <property type="entry name" value="cNMP-bd_dom"/>
</dbReference>